<dbReference type="PANTHER" id="PTHR24291:SF189">
    <property type="entry name" value="CYTOCHROME P450 4C3-RELATED"/>
    <property type="match status" value="1"/>
</dbReference>
<dbReference type="PRINTS" id="PR00385">
    <property type="entry name" value="P450"/>
</dbReference>
<protein>
    <recommendedName>
        <fullName evidence="14">Cytochrome</fullName>
    </recommendedName>
</protein>
<dbReference type="Proteomes" id="UP000821866">
    <property type="component" value="Chromosome 2"/>
</dbReference>
<keyword evidence="6 9" id="KW-0408">Iron</keyword>
<dbReference type="GO" id="GO:0020037">
    <property type="term" value="F:heme binding"/>
    <property type="evidence" value="ECO:0007669"/>
    <property type="project" value="InterPro"/>
</dbReference>
<evidence type="ECO:0000256" key="7">
    <source>
        <dbReference type="ARBA" id="ARBA00023033"/>
    </source>
</evidence>
<evidence type="ECO:0000256" key="10">
    <source>
        <dbReference type="RuleBase" id="RU000461"/>
    </source>
</evidence>
<evidence type="ECO:0000256" key="9">
    <source>
        <dbReference type="PIRSR" id="PIRSR602401-1"/>
    </source>
</evidence>
<dbReference type="GO" id="GO:0016705">
    <property type="term" value="F:oxidoreductase activity, acting on paired donors, with incorporation or reduction of molecular oxygen"/>
    <property type="evidence" value="ECO:0007669"/>
    <property type="project" value="InterPro"/>
</dbReference>
<feature type="compositionally biased region" description="Basic and acidic residues" evidence="11">
    <location>
        <begin position="1"/>
        <end position="11"/>
    </location>
</feature>
<dbReference type="PROSITE" id="PS00086">
    <property type="entry name" value="CYTOCHROME_P450"/>
    <property type="match status" value="1"/>
</dbReference>
<name>A0A9J6EFF4_RHIMP</name>
<dbReference type="InterPro" id="IPR002401">
    <property type="entry name" value="Cyt_P450_E_grp-I"/>
</dbReference>
<reference evidence="12" key="1">
    <citation type="journal article" date="2020" name="Cell">
        <title>Large-Scale Comparative Analyses of Tick Genomes Elucidate Their Genetic Diversity and Vector Capacities.</title>
        <authorList>
            <consortium name="Tick Genome and Microbiome Consortium (TIGMIC)"/>
            <person name="Jia N."/>
            <person name="Wang J."/>
            <person name="Shi W."/>
            <person name="Du L."/>
            <person name="Sun Y."/>
            <person name="Zhan W."/>
            <person name="Jiang J.F."/>
            <person name="Wang Q."/>
            <person name="Zhang B."/>
            <person name="Ji P."/>
            <person name="Bell-Sakyi L."/>
            <person name="Cui X.M."/>
            <person name="Yuan T.T."/>
            <person name="Jiang B.G."/>
            <person name="Yang W.F."/>
            <person name="Lam T.T."/>
            <person name="Chang Q.C."/>
            <person name="Ding S.J."/>
            <person name="Wang X.J."/>
            <person name="Zhu J.G."/>
            <person name="Ruan X.D."/>
            <person name="Zhao L."/>
            <person name="Wei J.T."/>
            <person name="Ye R.Z."/>
            <person name="Que T.C."/>
            <person name="Du C.H."/>
            <person name="Zhou Y.H."/>
            <person name="Cheng J.X."/>
            <person name="Dai P.F."/>
            <person name="Guo W.B."/>
            <person name="Han X.H."/>
            <person name="Huang E.J."/>
            <person name="Li L.F."/>
            <person name="Wei W."/>
            <person name="Gao Y.C."/>
            <person name="Liu J.Z."/>
            <person name="Shao H.Z."/>
            <person name="Wang X."/>
            <person name="Wang C.C."/>
            <person name="Yang T.C."/>
            <person name="Huo Q.B."/>
            <person name="Li W."/>
            <person name="Chen H.Y."/>
            <person name="Chen S.E."/>
            <person name="Zhou L.G."/>
            <person name="Ni X.B."/>
            <person name="Tian J.H."/>
            <person name="Sheng Y."/>
            <person name="Liu T."/>
            <person name="Pan Y.S."/>
            <person name="Xia L.Y."/>
            <person name="Li J."/>
            <person name="Zhao F."/>
            <person name="Cao W.C."/>
        </authorList>
    </citation>
    <scope>NUCLEOTIDE SEQUENCE</scope>
    <source>
        <strain evidence="12">Rmic-2018</strain>
    </source>
</reference>
<evidence type="ECO:0000256" key="6">
    <source>
        <dbReference type="ARBA" id="ARBA00023004"/>
    </source>
</evidence>
<evidence type="ECO:0000313" key="12">
    <source>
        <dbReference type="EMBL" id="KAH8033129.1"/>
    </source>
</evidence>
<dbReference type="InterPro" id="IPR036396">
    <property type="entry name" value="Cyt_P450_sf"/>
</dbReference>
<comment type="caution">
    <text evidence="12">The sequence shown here is derived from an EMBL/GenBank/DDBJ whole genome shotgun (WGS) entry which is preliminary data.</text>
</comment>
<sequence>MGRGCEGEIMPKRGVGSSIASSGEGEKREMTHGKRRQARHAGNVWRYKRKFQMPAFHSKTLEKFMDVINEHADSMVERLEEASVKKELAPIQEIVKRCSLDLIGEVLMGVNLNTQKNQNSQYGEYIAGITFLMAVRAFRPWMWLNSIYNYSFEGMWFRKMVSGINDFNLRIMRERKKTFHLYRNQGDISDSENESVKDKQEDQPERRMAVIDIMLDKHFKDPSYTMQEIRKDMDLLLFAGHDTTSIAMGWTLYLLGLHPEIQRKVQEELDAIFIDDINRDVTRDDIERMEFLEACFKEAMRLFPPIPFIGRVLDESIKLDGITIPKGTTVFINIFGLHRNSNHFEKPEEFIPARFLDGADKKRHPFAYIPFSAGAKNCIGQRFAYRQGKVVLAKVLLRYTFKASWPLDRLKLSTEMVTKVKGGLRVWVRHRKPGQYA</sequence>
<accession>A0A9J6EFF4</accession>
<keyword evidence="10" id="KW-0560">Oxidoreductase</keyword>
<keyword evidence="4 9" id="KW-0349">Heme</keyword>
<comment type="similarity">
    <text evidence="3 10">Belongs to the cytochrome P450 family.</text>
</comment>
<evidence type="ECO:0000256" key="1">
    <source>
        <dbReference type="ARBA" id="ARBA00001971"/>
    </source>
</evidence>
<keyword evidence="5" id="KW-0256">Endoplasmic reticulum</keyword>
<comment type="subcellular location">
    <subcellularLocation>
        <location evidence="2">Endoplasmic reticulum membrane</location>
    </subcellularLocation>
</comment>
<evidence type="ECO:0000256" key="8">
    <source>
        <dbReference type="ARBA" id="ARBA00023136"/>
    </source>
</evidence>
<dbReference type="InterPro" id="IPR001128">
    <property type="entry name" value="Cyt_P450"/>
</dbReference>
<dbReference type="GO" id="GO:0004497">
    <property type="term" value="F:monooxygenase activity"/>
    <property type="evidence" value="ECO:0007669"/>
    <property type="project" value="UniProtKB-KW"/>
</dbReference>
<dbReference type="Pfam" id="PF00067">
    <property type="entry name" value="p450"/>
    <property type="match status" value="1"/>
</dbReference>
<evidence type="ECO:0000256" key="11">
    <source>
        <dbReference type="SAM" id="MobiDB-lite"/>
    </source>
</evidence>
<dbReference type="PRINTS" id="PR00463">
    <property type="entry name" value="EP450I"/>
</dbReference>
<proteinExistence type="inferred from homology"/>
<reference evidence="12" key="2">
    <citation type="submission" date="2021-09" db="EMBL/GenBank/DDBJ databases">
        <authorList>
            <person name="Jia N."/>
            <person name="Wang J."/>
            <person name="Shi W."/>
            <person name="Du L."/>
            <person name="Sun Y."/>
            <person name="Zhan W."/>
            <person name="Jiang J."/>
            <person name="Wang Q."/>
            <person name="Zhang B."/>
            <person name="Ji P."/>
            <person name="Sakyi L.B."/>
            <person name="Cui X."/>
            <person name="Yuan T."/>
            <person name="Jiang B."/>
            <person name="Yang W."/>
            <person name="Lam T.T.-Y."/>
            <person name="Chang Q."/>
            <person name="Ding S."/>
            <person name="Wang X."/>
            <person name="Zhu J."/>
            <person name="Ruan X."/>
            <person name="Zhao L."/>
            <person name="Wei J."/>
            <person name="Que T."/>
            <person name="Du C."/>
            <person name="Cheng J."/>
            <person name="Dai P."/>
            <person name="Han X."/>
            <person name="Huang E."/>
            <person name="Gao Y."/>
            <person name="Liu J."/>
            <person name="Shao H."/>
            <person name="Ye R."/>
            <person name="Li L."/>
            <person name="Wei W."/>
            <person name="Wang X."/>
            <person name="Wang C."/>
            <person name="Huo Q."/>
            <person name="Li W."/>
            <person name="Guo W."/>
            <person name="Chen H."/>
            <person name="Chen S."/>
            <person name="Zhou L."/>
            <person name="Zhou L."/>
            <person name="Ni X."/>
            <person name="Tian J."/>
            <person name="Zhou Y."/>
            <person name="Sheng Y."/>
            <person name="Liu T."/>
            <person name="Pan Y."/>
            <person name="Xia L."/>
            <person name="Li J."/>
            <person name="Zhao F."/>
            <person name="Cao W."/>
        </authorList>
    </citation>
    <scope>NUCLEOTIDE SEQUENCE</scope>
    <source>
        <strain evidence="12">Rmic-2018</strain>
        <tissue evidence="12">Larvae</tissue>
    </source>
</reference>
<keyword evidence="8" id="KW-0472">Membrane</keyword>
<evidence type="ECO:0000256" key="5">
    <source>
        <dbReference type="ARBA" id="ARBA00022824"/>
    </source>
</evidence>
<dbReference type="AlphaFoldDB" id="A0A9J6EFF4"/>
<dbReference type="InterPro" id="IPR050196">
    <property type="entry name" value="Cytochrome_P450_Monoox"/>
</dbReference>
<keyword evidence="13" id="KW-1185">Reference proteome</keyword>
<keyword evidence="9 10" id="KW-0479">Metal-binding</keyword>
<organism evidence="12 13">
    <name type="scientific">Rhipicephalus microplus</name>
    <name type="common">Cattle tick</name>
    <name type="synonym">Boophilus microplus</name>
    <dbReference type="NCBI Taxonomy" id="6941"/>
    <lineage>
        <taxon>Eukaryota</taxon>
        <taxon>Metazoa</taxon>
        <taxon>Ecdysozoa</taxon>
        <taxon>Arthropoda</taxon>
        <taxon>Chelicerata</taxon>
        <taxon>Arachnida</taxon>
        <taxon>Acari</taxon>
        <taxon>Parasitiformes</taxon>
        <taxon>Ixodida</taxon>
        <taxon>Ixodoidea</taxon>
        <taxon>Ixodidae</taxon>
        <taxon>Rhipicephalinae</taxon>
        <taxon>Rhipicephalus</taxon>
        <taxon>Boophilus</taxon>
    </lineage>
</organism>
<dbReference type="VEuPathDB" id="VectorBase:LOC119162009"/>
<dbReference type="InterPro" id="IPR017972">
    <property type="entry name" value="Cyt_P450_CS"/>
</dbReference>
<feature type="binding site" description="axial binding residue" evidence="9">
    <location>
        <position position="378"/>
    </location>
    <ligand>
        <name>heme</name>
        <dbReference type="ChEBI" id="CHEBI:30413"/>
    </ligand>
    <ligandPart>
        <name>Fe</name>
        <dbReference type="ChEBI" id="CHEBI:18248"/>
    </ligandPart>
</feature>
<dbReference type="PANTHER" id="PTHR24291">
    <property type="entry name" value="CYTOCHROME P450 FAMILY 4"/>
    <property type="match status" value="1"/>
</dbReference>
<evidence type="ECO:0000256" key="2">
    <source>
        <dbReference type="ARBA" id="ARBA00004586"/>
    </source>
</evidence>
<evidence type="ECO:0000256" key="3">
    <source>
        <dbReference type="ARBA" id="ARBA00010617"/>
    </source>
</evidence>
<dbReference type="GO" id="GO:0005506">
    <property type="term" value="F:iron ion binding"/>
    <property type="evidence" value="ECO:0007669"/>
    <property type="project" value="InterPro"/>
</dbReference>
<dbReference type="SUPFAM" id="SSF48264">
    <property type="entry name" value="Cytochrome P450"/>
    <property type="match status" value="1"/>
</dbReference>
<keyword evidence="7 10" id="KW-0503">Monooxygenase</keyword>
<dbReference type="Gene3D" id="1.10.630.10">
    <property type="entry name" value="Cytochrome P450"/>
    <property type="match status" value="1"/>
</dbReference>
<evidence type="ECO:0000313" key="13">
    <source>
        <dbReference type="Proteomes" id="UP000821866"/>
    </source>
</evidence>
<dbReference type="EMBL" id="JABSTU010000004">
    <property type="protein sequence ID" value="KAH8033129.1"/>
    <property type="molecule type" value="Genomic_DNA"/>
</dbReference>
<gene>
    <name evidence="12" type="ORF">HPB51_007746</name>
</gene>
<feature type="region of interest" description="Disordered" evidence="11">
    <location>
        <begin position="1"/>
        <end position="39"/>
    </location>
</feature>
<evidence type="ECO:0000256" key="4">
    <source>
        <dbReference type="ARBA" id="ARBA00022617"/>
    </source>
</evidence>
<comment type="cofactor">
    <cofactor evidence="1 9">
        <name>heme</name>
        <dbReference type="ChEBI" id="CHEBI:30413"/>
    </cofactor>
</comment>
<dbReference type="GO" id="GO:0005789">
    <property type="term" value="C:endoplasmic reticulum membrane"/>
    <property type="evidence" value="ECO:0007669"/>
    <property type="project" value="UniProtKB-SubCell"/>
</dbReference>
<dbReference type="CDD" id="cd20628">
    <property type="entry name" value="CYP4"/>
    <property type="match status" value="1"/>
</dbReference>
<dbReference type="VEuPathDB" id="VectorBase:LOC119162334"/>
<evidence type="ECO:0008006" key="14">
    <source>
        <dbReference type="Google" id="ProtNLM"/>
    </source>
</evidence>